<dbReference type="EMBL" id="KV907500">
    <property type="protein sequence ID" value="OOF95605.1"/>
    <property type="molecule type" value="Genomic_DNA"/>
</dbReference>
<feature type="chain" id="PRO_5012977983" description="Aflatoxin regulatory protein domain-containing protein" evidence="1">
    <location>
        <begin position="18"/>
        <end position="168"/>
    </location>
</feature>
<evidence type="ECO:0008006" key="4">
    <source>
        <dbReference type="Google" id="ProtNLM"/>
    </source>
</evidence>
<name>A0A1R3RM96_ASPC5</name>
<keyword evidence="1" id="KW-0732">Signal</keyword>
<dbReference type="Proteomes" id="UP000188318">
    <property type="component" value="Unassembled WGS sequence"/>
</dbReference>
<protein>
    <recommendedName>
        <fullName evidence="4">Aflatoxin regulatory protein domain-containing protein</fullName>
    </recommendedName>
</protein>
<reference evidence="3" key="1">
    <citation type="journal article" date="2017" name="Genome Biol.">
        <title>Comparative genomics reveals high biological diversity and specific adaptations in the industrially and medically important fungal genus Aspergillus.</title>
        <authorList>
            <person name="de Vries R.P."/>
            <person name="Riley R."/>
            <person name="Wiebenga A."/>
            <person name="Aguilar-Osorio G."/>
            <person name="Amillis S."/>
            <person name="Uchima C.A."/>
            <person name="Anderluh G."/>
            <person name="Asadollahi M."/>
            <person name="Askin M."/>
            <person name="Barry K."/>
            <person name="Battaglia E."/>
            <person name="Bayram O."/>
            <person name="Benocci T."/>
            <person name="Braus-Stromeyer S.A."/>
            <person name="Caldana C."/>
            <person name="Canovas D."/>
            <person name="Cerqueira G.C."/>
            <person name="Chen F."/>
            <person name="Chen W."/>
            <person name="Choi C."/>
            <person name="Clum A."/>
            <person name="Dos Santos R.A."/>
            <person name="Damasio A.R."/>
            <person name="Diallinas G."/>
            <person name="Emri T."/>
            <person name="Fekete E."/>
            <person name="Flipphi M."/>
            <person name="Freyberg S."/>
            <person name="Gallo A."/>
            <person name="Gournas C."/>
            <person name="Habgood R."/>
            <person name="Hainaut M."/>
            <person name="Harispe M.L."/>
            <person name="Henrissat B."/>
            <person name="Hilden K.S."/>
            <person name="Hope R."/>
            <person name="Hossain A."/>
            <person name="Karabika E."/>
            <person name="Karaffa L."/>
            <person name="Karanyi Z."/>
            <person name="Krasevec N."/>
            <person name="Kuo A."/>
            <person name="Kusch H."/>
            <person name="LaButti K."/>
            <person name="Lagendijk E.L."/>
            <person name="Lapidus A."/>
            <person name="Levasseur A."/>
            <person name="Lindquist E."/>
            <person name="Lipzen A."/>
            <person name="Logrieco A.F."/>
            <person name="MacCabe A."/>
            <person name="Maekelae M.R."/>
            <person name="Malavazi I."/>
            <person name="Melin P."/>
            <person name="Meyer V."/>
            <person name="Mielnichuk N."/>
            <person name="Miskei M."/>
            <person name="Molnar A.P."/>
            <person name="Mule G."/>
            <person name="Ngan C.Y."/>
            <person name="Orejas M."/>
            <person name="Orosz E."/>
            <person name="Ouedraogo J.P."/>
            <person name="Overkamp K.M."/>
            <person name="Park H.-S."/>
            <person name="Perrone G."/>
            <person name="Piumi F."/>
            <person name="Punt P.J."/>
            <person name="Ram A.F."/>
            <person name="Ramon A."/>
            <person name="Rauscher S."/>
            <person name="Record E."/>
            <person name="Riano-Pachon D.M."/>
            <person name="Robert V."/>
            <person name="Roehrig J."/>
            <person name="Ruller R."/>
            <person name="Salamov A."/>
            <person name="Salih N.S."/>
            <person name="Samson R.A."/>
            <person name="Sandor E."/>
            <person name="Sanguinetti M."/>
            <person name="Schuetze T."/>
            <person name="Sepcic K."/>
            <person name="Shelest E."/>
            <person name="Sherlock G."/>
            <person name="Sophianopoulou V."/>
            <person name="Squina F.M."/>
            <person name="Sun H."/>
            <person name="Susca A."/>
            <person name="Todd R.B."/>
            <person name="Tsang A."/>
            <person name="Unkles S.E."/>
            <person name="van de Wiele N."/>
            <person name="van Rossen-Uffink D."/>
            <person name="Oliveira J.V."/>
            <person name="Vesth T.C."/>
            <person name="Visser J."/>
            <person name="Yu J.-H."/>
            <person name="Zhou M."/>
            <person name="Andersen M.R."/>
            <person name="Archer D.B."/>
            <person name="Baker S.E."/>
            <person name="Benoit I."/>
            <person name="Brakhage A.A."/>
            <person name="Braus G.H."/>
            <person name="Fischer R."/>
            <person name="Frisvad J.C."/>
            <person name="Goldman G.H."/>
            <person name="Houbraken J."/>
            <person name="Oakley B."/>
            <person name="Pocsi I."/>
            <person name="Scazzocchio C."/>
            <person name="Seiboth B."/>
            <person name="vanKuyk P.A."/>
            <person name="Wortman J."/>
            <person name="Dyer P.S."/>
            <person name="Grigoriev I.V."/>
        </authorList>
    </citation>
    <scope>NUCLEOTIDE SEQUENCE [LARGE SCALE GENOMIC DNA]</scope>
    <source>
        <strain evidence="3">ITEM 5010</strain>
    </source>
</reference>
<feature type="signal peptide" evidence="1">
    <location>
        <begin position="1"/>
        <end position="17"/>
    </location>
</feature>
<keyword evidence="3" id="KW-1185">Reference proteome</keyword>
<proteinExistence type="predicted"/>
<sequence>MAASGAVGRTLIPLALLASSPWNQPGDFMQDCIPLACLGLDHPAACGFARFFTSQSQTTPAVRSHRNPSHLSDSDGEMEIPHEARLPTLLPQDDADIRSVDNSITSLNTVEGTEKVDRDTQGPGHAQLRKEIARLIADLWLRWVSDCRTMKTGNRCLYALAQSESHSC</sequence>
<evidence type="ECO:0000256" key="1">
    <source>
        <dbReference type="SAM" id="SignalP"/>
    </source>
</evidence>
<evidence type="ECO:0000313" key="3">
    <source>
        <dbReference type="Proteomes" id="UP000188318"/>
    </source>
</evidence>
<dbReference type="AlphaFoldDB" id="A0A1R3RM96"/>
<accession>A0A1R3RM96</accession>
<organism evidence="2 3">
    <name type="scientific">Aspergillus carbonarius (strain ITEM 5010)</name>
    <dbReference type="NCBI Taxonomy" id="602072"/>
    <lineage>
        <taxon>Eukaryota</taxon>
        <taxon>Fungi</taxon>
        <taxon>Dikarya</taxon>
        <taxon>Ascomycota</taxon>
        <taxon>Pezizomycotina</taxon>
        <taxon>Eurotiomycetes</taxon>
        <taxon>Eurotiomycetidae</taxon>
        <taxon>Eurotiales</taxon>
        <taxon>Aspergillaceae</taxon>
        <taxon>Aspergillus</taxon>
        <taxon>Aspergillus subgen. Circumdati</taxon>
    </lineage>
</organism>
<evidence type="ECO:0000313" key="2">
    <source>
        <dbReference type="EMBL" id="OOF95605.1"/>
    </source>
</evidence>
<gene>
    <name evidence="2" type="ORF">ASPCADRAFT_6127</name>
</gene>
<dbReference type="VEuPathDB" id="FungiDB:ASPCADRAFT_6127"/>